<dbReference type="Proteomes" id="UP000886501">
    <property type="component" value="Unassembled WGS sequence"/>
</dbReference>
<comment type="caution">
    <text evidence="1">The sequence shown here is derived from an EMBL/GenBank/DDBJ whole genome shotgun (WGS) entry which is preliminary data.</text>
</comment>
<accession>A0ACB6YWK5</accession>
<evidence type="ECO:0000313" key="1">
    <source>
        <dbReference type="EMBL" id="KAF9641845.1"/>
    </source>
</evidence>
<protein>
    <submittedName>
        <fullName evidence="1">Uncharacterized protein</fullName>
    </submittedName>
</protein>
<organism evidence="1 2">
    <name type="scientific">Thelephora ganbajun</name>
    <name type="common">Ganba fungus</name>
    <dbReference type="NCBI Taxonomy" id="370292"/>
    <lineage>
        <taxon>Eukaryota</taxon>
        <taxon>Fungi</taxon>
        <taxon>Dikarya</taxon>
        <taxon>Basidiomycota</taxon>
        <taxon>Agaricomycotina</taxon>
        <taxon>Agaricomycetes</taxon>
        <taxon>Thelephorales</taxon>
        <taxon>Thelephoraceae</taxon>
        <taxon>Thelephora</taxon>
    </lineage>
</organism>
<gene>
    <name evidence="1" type="ORF">BDM02DRAFT_3194438</name>
</gene>
<name>A0ACB6YWK5_THEGA</name>
<evidence type="ECO:0000313" key="2">
    <source>
        <dbReference type="Proteomes" id="UP000886501"/>
    </source>
</evidence>
<reference evidence="1" key="2">
    <citation type="journal article" date="2020" name="Nat. Commun.">
        <title>Large-scale genome sequencing of mycorrhizal fungi provides insights into the early evolution of symbiotic traits.</title>
        <authorList>
            <person name="Miyauchi S."/>
            <person name="Kiss E."/>
            <person name="Kuo A."/>
            <person name="Drula E."/>
            <person name="Kohler A."/>
            <person name="Sanchez-Garcia M."/>
            <person name="Morin E."/>
            <person name="Andreopoulos B."/>
            <person name="Barry K.W."/>
            <person name="Bonito G."/>
            <person name="Buee M."/>
            <person name="Carver A."/>
            <person name="Chen C."/>
            <person name="Cichocki N."/>
            <person name="Clum A."/>
            <person name="Culley D."/>
            <person name="Crous P.W."/>
            <person name="Fauchery L."/>
            <person name="Girlanda M."/>
            <person name="Hayes R.D."/>
            <person name="Keri Z."/>
            <person name="LaButti K."/>
            <person name="Lipzen A."/>
            <person name="Lombard V."/>
            <person name="Magnuson J."/>
            <person name="Maillard F."/>
            <person name="Murat C."/>
            <person name="Nolan M."/>
            <person name="Ohm R.A."/>
            <person name="Pangilinan J."/>
            <person name="Pereira M.F."/>
            <person name="Perotto S."/>
            <person name="Peter M."/>
            <person name="Pfister S."/>
            <person name="Riley R."/>
            <person name="Sitrit Y."/>
            <person name="Stielow J.B."/>
            <person name="Szollosi G."/>
            <person name="Zifcakova L."/>
            <person name="Stursova M."/>
            <person name="Spatafora J.W."/>
            <person name="Tedersoo L."/>
            <person name="Vaario L.M."/>
            <person name="Yamada A."/>
            <person name="Yan M."/>
            <person name="Wang P."/>
            <person name="Xu J."/>
            <person name="Bruns T."/>
            <person name="Baldrian P."/>
            <person name="Vilgalys R."/>
            <person name="Dunand C."/>
            <person name="Henrissat B."/>
            <person name="Grigoriev I.V."/>
            <person name="Hibbett D."/>
            <person name="Nagy L.G."/>
            <person name="Martin F.M."/>
        </authorList>
    </citation>
    <scope>NUCLEOTIDE SEQUENCE</scope>
    <source>
        <strain evidence="1">P2</strain>
    </source>
</reference>
<sequence>MATRLIDWRESNIPREPGPSTEPREILGRDILEAVWDDMTRTELPSWMSPAPRNWGTVMRGKLTADQWKVVATIHLPVTLIRLWGTKEGRYFLLFCNFMDLSAAVQLANQRIITDKHIYDYKQLILRYLQGMKVMFKDTPLQPIHHVSMHAGEFLKLFGPTHLVRTPGFERFNERLGLQNTNMKLGKSLQTPQ</sequence>
<keyword evidence="2" id="KW-1185">Reference proteome</keyword>
<dbReference type="EMBL" id="MU119088">
    <property type="protein sequence ID" value="KAF9641845.1"/>
    <property type="molecule type" value="Genomic_DNA"/>
</dbReference>
<proteinExistence type="predicted"/>
<reference evidence="1" key="1">
    <citation type="submission" date="2019-10" db="EMBL/GenBank/DDBJ databases">
        <authorList>
            <consortium name="DOE Joint Genome Institute"/>
            <person name="Kuo A."/>
            <person name="Miyauchi S."/>
            <person name="Kiss E."/>
            <person name="Drula E."/>
            <person name="Kohler A."/>
            <person name="Sanchez-Garcia M."/>
            <person name="Andreopoulos B."/>
            <person name="Barry K.W."/>
            <person name="Bonito G."/>
            <person name="Buee M."/>
            <person name="Carver A."/>
            <person name="Chen C."/>
            <person name="Cichocki N."/>
            <person name="Clum A."/>
            <person name="Culley D."/>
            <person name="Crous P.W."/>
            <person name="Fauchery L."/>
            <person name="Girlanda M."/>
            <person name="Hayes R."/>
            <person name="Keri Z."/>
            <person name="Labutti K."/>
            <person name="Lipzen A."/>
            <person name="Lombard V."/>
            <person name="Magnuson J."/>
            <person name="Maillard F."/>
            <person name="Morin E."/>
            <person name="Murat C."/>
            <person name="Nolan M."/>
            <person name="Ohm R."/>
            <person name="Pangilinan J."/>
            <person name="Pereira M."/>
            <person name="Perotto S."/>
            <person name="Peter M."/>
            <person name="Riley R."/>
            <person name="Sitrit Y."/>
            <person name="Stielow B."/>
            <person name="Szollosi G."/>
            <person name="Zifcakova L."/>
            <person name="Stursova M."/>
            <person name="Spatafora J.W."/>
            <person name="Tedersoo L."/>
            <person name="Vaario L.-M."/>
            <person name="Yamada A."/>
            <person name="Yan M."/>
            <person name="Wang P."/>
            <person name="Xu J."/>
            <person name="Bruns T."/>
            <person name="Baldrian P."/>
            <person name="Vilgalys R."/>
            <person name="Henrissat B."/>
            <person name="Grigoriev I.V."/>
            <person name="Hibbett D."/>
            <person name="Nagy L.G."/>
            <person name="Martin F.M."/>
        </authorList>
    </citation>
    <scope>NUCLEOTIDE SEQUENCE</scope>
    <source>
        <strain evidence="1">P2</strain>
    </source>
</reference>